<evidence type="ECO:0000259" key="4">
    <source>
        <dbReference type="Pfam" id="PF05065"/>
    </source>
</evidence>
<sequence length="495" mass="53186">MTDTDISRLTHSEAVRERDRLRTEARSILERAGSADLTGGDAERFDDLTGRAEECNARIQRLERAHELALTQIRSGGDGFATEGGSTGMHRIGEDPGPVHRSAYDAEDRPPADRQRDNAMRVLERSIKAGTMHERGAETIEKLITTGAPQSRSWTARWAAAAGDHNYLRAFAKKIANPEMGQTLWTAQEAQAWRTAAQVQAERAMNTVDVTGGFLIPASLDPAILLSSNGSTNPLRQMARVVQTAGDVWHGIASEGVVAEWLGEAEEAADASPELEQPAVPCYKGSAWVPFSVEIEGDGAGFVTEVGKLLMDSVEQLTAAAYTNGSGIGQPTGFVSALTAVPTHVLNGVGSEAVVAADPYALQSALPPRFQGTSAFAANLTTINVLRQAETTNGALKFPSLQDAVPMLCGKRIWEVSNMDTVNAAVTATNYPLVLGDWSQFLITDRVGSTVELVPHVFGPNRRPTGQRGFFCWFRTGSDVLVNNAFRVLKVTTTA</sequence>
<evidence type="ECO:0000256" key="3">
    <source>
        <dbReference type="SAM" id="MobiDB-lite"/>
    </source>
</evidence>
<feature type="compositionally biased region" description="Basic and acidic residues" evidence="3">
    <location>
        <begin position="91"/>
        <end position="115"/>
    </location>
</feature>
<feature type="domain" description="Phage capsid-like C-terminal" evidence="4">
    <location>
        <begin position="212"/>
        <end position="490"/>
    </location>
</feature>
<dbReference type="NCBIfam" id="TIGR01554">
    <property type="entry name" value="major_cap_HK97"/>
    <property type="match status" value="1"/>
</dbReference>
<organism evidence="5 6">
    <name type="scientific">Mycobacterium persicum</name>
    <dbReference type="NCBI Taxonomy" id="1487726"/>
    <lineage>
        <taxon>Bacteria</taxon>
        <taxon>Bacillati</taxon>
        <taxon>Actinomycetota</taxon>
        <taxon>Actinomycetes</taxon>
        <taxon>Mycobacteriales</taxon>
        <taxon>Mycobacteriaceae</taxon>
        <taxon>Mycobacterium</taxon>
    </lineage>
</organism>
<dbReference type="InterPro" id="IPR054612">
    <property type="entry name" value="Phage_capsid-like_C"/>
</dbReference>
<gene>
    <name evidence="5" type="ORF">LAUMK42_03727</name>
</gene>
<name>A0AB38UW10_9MYCO</name>
<feature type="coiled-coil region" evidence="2">
    <location>
        <begin position="45"/>
        <end position="72"/>
    </location>
</feature>
<comment type="caution">
    <text evidence="5">The sequence shown here is derived from an EMBL/GenBank/DDBJ whole genome shotgun (WGS) entry which is preliminary data.</text>
</comment>
<dbReference type="EMBL" id="UPHL01000104">
    <property type="protein sequence ID" value="VAZ84899.1"/>
    <property type="molecule type" value="Genomic_DNA"/>
</dbReference>
<keyword evidence="2" id="KW-0175">Coiled coil</keyword>
<dbReference type="Proteomes" id="UP000279331">
    <property type="component" value="Unassembled WGS sequence"/>
</dbReference>
<evidence type="ECO:0000313" key="6">
    <source>
        <dbReference type="Proteomes" id="UP000279331"/>
    </source>
</evidence>
<dbReference type="InterPro" id="IPR024455">
    <property type="entry name" value="Phage_capsid"/>
</dbReference>
<dbReference type="Pfam" id="PF05065">
    <property type="entry name" value="Phage_capsid"/>
    <property type="match status" value="1"/>
</dbReference>
<evidence type="ECO:0000313" key="5">
    <source>
        <dbReference type="EMBL" id="VAZ84899.1"/>
    </source>
</evidence>
<evidence type="ECO:0000256" key="1">
    <source>
        <dbReference type="ARBA" id="ARBA00004328"/>
    </source>
</evidence>
<comment type="subcellular location">
    <subcellularLocation>
        <location evidence="1">Virion</location>
    </subcellularLocation>
</comment>
<dbReference type="RefSeq" id="WP_122511646.1">
    <property type="nucleotide sequence ID" value="NZ_MWKV01000001.1"/>
</dbReference>
<feature type="region of interest" description="Disordered" evidence="3">
    <location>
        <begin position="89"/>
        <end position="115"/>
    </location>
</feature>
<proteinExistence type="predicted"/>
<dbReference type="SUPFAM" id="SSF56563">
    <property type="entry name" value="Major capsid protein gp5"/>
    <property type="match status" value="1"/>
</dbReference>
<reference evidence="5 6" key="1">
    <citation type="submission" date="2018-09" db="EMBL/GenBank/DDBJ databases">
        <authorList>
            <person name="Tagini F."/>
        </authorList>
    </citation>
    <scope>NUCLEOTIDE SEQUENCE [LARGE SCALE GENOMIC DNA]</scope>
    <source>
        <strain evidence="5 6">MK42</strain>
    </source>
</reference>
<dbReference type="AlphaFoldDB" id="A0AB38UW10"/>
<evidence type="ECO:0000256" key="2">
    <source>
        <dbReference type="SAM" id="Coils"/>
    </source>
</evidence>
<accession>A0AB38UW10</accession>
<protein>
    <recommendedName>
        <fullName evidence="4">Phage capsid-like C-terminal domain-containing protein</fullName>
    </recommendedName>
</protein>